<dbReference type="RefSeq" id="WP_323578936.1">
    <property type="nucleotide sequence ID" value="NZ_JAYGJQ010000003.1"/>
</dbReference>
<evidence type="ECO:0000313" key="13">
    <source>
        <dbReference type="EMBL" id="MEA9358503.1"/>
    </source>
</evidence>
<dbReference type="PANTHER" id="PTHR33909:SF1">
    <property type="entry name" value="SEC TRANSLOCON ACCESSORY COMPLEX SUBUNIT YAJC"/>
    <property type="match status" value="1"/>
</dbReference>
<evidence type="ECO:0000256" key="9">
    <source>
        <dbReference type="ARBA" id="ARBA00023010"/>
    </source>
</evidence>
<comment type="caution">
    <text evidence="13">The sequence shown here is derived from an EMBL/GenBank/DDBJ whole genome shotgun (WGS) entry which is preliminary data.</text>
</comment>
<evidence type="ECO:0000256" key="8">
    <source>
        <dbReference type="ARBA" id="ARBA00022989"/>
    </source>
</evidence>
<evidence type="ECO:0000256" key="6">
    <source>
        <dbReference type="ARBA" id="ARBA00022692"/>
    </source>
</evidence>
<dbReference type="InterPro" id="IPR003849">
    <property type="entry name" value="Preprotein_translocase_YajC"/>
</dbReference>
<comment type="similarity">
    <text evidence="2">Belongs to the YajC family.</text>
</comment>
<keyword evidence="14" id="KW-1185">Reference proteome</keyword>
<keyword evidence="9" id="KW-0811">Translocation</keyword>
<keyword evidence="10 11" id="KW-0472">Membrane</keyword>
<dbReference type="SMART" id="SM01323">
    <property type="entry name" value="YajC"/>
    <property type="match status" value="1"/>
</dbReference>
<dbReference type="EMBL" id="JAYGJQ010000003">
    <property type="protein sequence ID" value="MEA9358503.1"/>
    <property type="molecule type" value="Genomic_DNA"/>
</dbReference>
<evidence type="ECO:0000256" key="11">
    <source>
        <dbReference type="SAM" id="Phobius"/>
    </source>
</evidence>
<dbReference type="Proteomes" id="UP001302274">
    <property type="component" value="Unassembled WGS sequence"/>
</dbReference>
<dbReference type="NCBIfam" id="TIGR00739">
    <property type="entry name" value="yajC"/>
    <property type="match status" value="1"/>
</dbReference>
<feature type="transmembrane region" description="Helical" evidence="11">
    <location>
        <begin position="34"/>
        <end position="52"/>
    </location>
</feature>
<dbReference type="Pfam" id="PF02699">
    <property type="entry name" value="YajC"/>
    <property type="match status" value="1"/>
</dbReference>
<keyword evidence="6 11" id="KW-0812">Transmembrane</keyword>
<feature type="chain" id="PRO_5045726187" description="Sec translocon accessory complex subunit YajC" evidence="12">
    <location>
        <begin position="19"/>
        <end position="123"/>
    </location>
</feature>
<evidence type="ECO:0000256" key="7">
    <source>
        <dbReference type="ARBA" id="ARBA00022927"/>
    </source>
</evidence>
<gene>
    <name evidence="13" type="primary">yajC</name>
    <name evidence="13" type="ORF">SHI21_19865</name>
</gene>
<evidence type="ECO:0000256" key="5">
    <source>
        <dbReference type="ARBA" id="ARBA00022475"/>
    </source>
</evidence>
<dbReference type="PANTHER" id="PTHR33909">
    <property type="entry name" value="SEC TRANSLOCON ACCESSORY COMPLEX SUBUNIT YAJC"/>
    <property type="match status" value="1"/>
</dbReference>
<organism evidence="13 14">
    <name type="scientific">Bacteriovorax antarcticus</name>
    <dbReference type="NCBI Taxonomy" id="3088717"/>
    <lineage>
        <taxon>Bacteria</taxon>
        <taxon>Pseudomonadati</taxon>
        <taxon>Bdellovibrionota</taxon>
        <taxon>Bacteriovoracia</taxon>
        <taxon>Bacteriovoracales</taxon>
        <taxon>Bacteriovoracaceae</taxon>
        <taxon>Bacteriovorax</taxon>
    </lineage>
</organism>
<name>A0ABU5VZJ9_9BACT</name>
<evidence type="ECO:0000256" key="3">
    <source>
        <dbReference type="ARBA" id="ARBA00014962"/>
    </source>
</evidence>
<keyword evidence="8 11" id="KW-1133">Transmembrane helix</keyword>
<reference evidence="13 14" key="1">
    <citation type="submission" date="2023-11" db="EMBL/GenBank/DDBJ databases">
        <title>A Novel Polar Bacteriovorax (B. antarcticus) Isolated from the Biocrust in Antarctica.</title>
        <authorList>
            <person name="Mun W."/>
            <person name="Choi S.Y."/>
            <person name="Mitchell R.J."/>
        </authorList>
    </citation>
    <scope>NUCLEOTIDE SEQUENCE [LARGE SCALE GENOMIC DNA]</scope>
    <source>
        <strain evidence="13 14">PP10</strain>
    </source>
</reference>
<sequence length="123" mass="13387">MLKSLLATVLMSSTSAFAQVAGAPAAAAPAQNPLMQFLPLVVVFVIFYFLMIRPQKKKYDQEQALLKELSKGDEVYTKSGLIGTIYGMTDTVVTLEVSEGLRLKVLKGQIAGLYKTLTETAKK</sequence>
<keyword evidence="7" id="KW-0653">Protein transport</keyword>
<evidence type="ECO:0000256" key="10">
    <source>
        <dbReference type="ARBA" id="ARBA00023136"/>
    </source>
</evidence>
<proteinExistence type="inferred from homology"/>
<evidence type="ECO:0000256" key="1">
    <source>
        <dbReference type="ARBA" id="ARBA00004162"/>
    </source>
</evidence>
<feature type="signal peptide" evidence="12">
    <location>
        <begin position="1"/>
        <end position="18"/>
    </location>
</feature>
<protein>
    <recommendedName>
        <fullName evidence="3">Sec translocon accessory complex subunit YajC</fullName>
    </recommendedName>
</protein>
<evidence type="ECO:0000313" key="14">
    <source>
        <dbReference type="Proteomes" id="UP001302274"/>
    </source>
</evidence>
<evidence type="ECO:0000256" key="4">
    <source>
        <dbReference type="ARBA" id="ARBA00022448"/>
    </source>
</evidence>
<comment type="subcellular location">
    <subcellularLocation>
        <location evidence="1">Cell membrane</location>
        <topology evidence="1">Single-pass membrane protein</topology>
    </subcellularLocation>
</comment>
<keyword evidence="4" id="KW-0813">Transport</keyword>
<evidence type="ECO:0000256" key="2">
    <source>
        <dbReference type="ARBA" id="ARBA00006742"/>
    </source>
</evidence>
<dbReference type="PRINTS" id="PR01853">
    <property type="entry name" value="YAJCTRNLCASE"/>
</dbReference>
<keyword evidence="12" id="KW-0732">Signal</keyword>
<keyword evidence="5" id="KW-1003">Cell membrane</keyword>
<accession>A0ABU5VZJ9</accession>
<evidence type="ECO:0000256" key="12">
    <source>
        <dbReference type="SAM" id="SignalP"/>
    </source>
</evidence>